<gene>
    <name evidence="2" type="ORF">R0137_08435</name>
</gene>
<dbReference type="EMBL" id="CP136865">
    <property type="protein sequence ID" value="WOJ98584.1"/>
    <property type="molecule type" value="Genomic_DNA"/>
</dbReference>
<dbReference type="RefSeq" id="WP_407329941.1">
    <property type="nucleotide sequence ID" value="NZ_CP136865.1"/>
</dbReference>
<dbReference type="SMART" id="SM00044">
    <property type="entry name" value="CYCc"/>
    <property type="match status" value="1"/>
</dbReference>
<dbReference type="Pfam" id="PF00211">
    <property type="entry name" value="Guanylate_cyc"/>
    <property type="match status" value="1"/>
</dbReference>
<evidence type="ECO:0000313" key="3">
    <source>
        <dbReference type="Proteomes" id="UP001626549"/>
    </source>
</evidence>
<keyword evidence="3" id="KW-1185">Reference proteome</keyword>
<dbReference type="GO" id="GO:0016829">
    <property type="term" value="F:lyase activity"/>
    <property type="evidence" value="ECO:0007669"/>
    <property type="project" value="UniProtKB-KW"/>
</dbReference>
<organism evidence="2 3">
    <name type="scientific">Congregibacter brevis</name>
    <dbReference type="NCBI Taxonomy" id="3081201"/>
    <lineage>
        <taxon>Bacteria</taxon>
        <taxon>Pseudomonadati</taxon>
        <taxon>Pseudomonadota</taxon>
        <taxon>Gammaproteobacteria</taxon>
        <taxon>Cellvibrionales</taxon>
        <taxon>Halieaceae</taxon>
        <taxon>Congregibacter</taxon>
    </lineage>
</organism>
<dbReference type="PROSITE" id="PS50125">
    <property type="entry name" value="GUANYLATE_CYCLASE_2"/>
    <property type="match status" value="1"/>
</dbReference>
<evidence type="ECO:0000313" key="2">
    <source>
        <dbReference type="EMBL" id="WOJ98584.1"/>
    </source>
</evidence>
<dbReference type="InterPro" id="IPR050697">
    <property type="entry name" value="Adenylyl/Guanylyl_Cyclase_3/4"/>
</dbReference>
<name>A0ABZ0IJB3_9GAMM</name>
<accession>A0ABZ0IJB3</accession>
<keyword evidence="2" id="KW-0456">Lyase</keyword>
<protein>
    <submittedName>
        <fullName evidence="2">Adenylate/guanylate cyclase domain-containing protein</fullName>
        <ecNumber evidence="2">4.6.1.-</ecNumber>
    </submittedName>
</protein>
<sequence>MADLRGFSNLAGTTAPDVLVGMLQPFFTEMTRIIHEHGGYIDKFLGDGIMALFGAPENSQEHAGQAISCAAAMQDAMHLLNRGKVALRIAPLYMGIGVSSGEVMAGSFGSEKYHEYTVIGDAVNIAARLEKFALRGEVLLSDSCYQAAREELETDRSRDIHVRGQSKPITVHKLRAVLRPKHISIPEVEVRTSPRVDVDLPLKYQTIKNRRALSESHEGKIINLGYGGMLANLASPLPADSEIVFGINPAPTSTQQEEVYAKALHHHETADGFQTAFAFTAIGDLGRDAVHSCVDQVLLSF</sequence>
<dbReference type="PANTHER" id="PTHR43081:SF1">
    <property type="entry name" value="ADENYLATE CYCLASE, TERMINAL-DIFFERENTIATION SPECIFIC"/>
    <property type="match status" value="1"/>
</dbReference>
<dbReference type="EC" id="4.6.1.-" evidence="2"/>
<dbReference type="Gene3D" id="3.30.70.1230">
    <property type="entry name" value="Nucleotide cyclase"/>
    <property type="match status" value="1"/>
</dbReference>
<proteinExistence type="predicted"/>
<evidence type="ECO:0000259" key="1">
    <source>
        <dbReference type="PROSITE" id="PS50125"/>
    </source>
</evidence>
<dbReference type="SUPFAM" id="SSF55073">
    <property type="entry name" value="Nucleotide cyclase"/>
    <property type="match status" value="1"/>
</dbReference>
<dbReference type="Proteomes" id="UP001626549">
    <property type="component" value="Chromosome"/>
</dbReference>
<reference evidence="2 3" key="1">
    <citation type="submission" date="2023-10" db="EMBL/GenBank/DDBJ databases">
        <title>Two novel species belonging to the OM43/NOR5 clade.</title>
        <authorList>
            <person name="Park M."/>
        </authorList>
    </citation>
    <scope>NUCLEOTIDE SEQUENCE [LARGE SCALE GENOMIC DNA]</scope>
    <source>
        <strain evidence="2 3">IMCC45268</strain>
    </source>
</reference>
<feature type="domain" description="Guanylate cyclase" evidence="1">
    <location>
        <begin position="1"/>
        <end position="130"/>
    </location>
</feature>
<dbReference type="PANTHER" id="PTHR43081">
    <property type="entry name" value="ADENYLATE CYCLASE, TERMINAL-DIFFERENTIATION SPECIFIC-RELATED"/>
    <property type="match status" value="1"/>
</dbReference>
<dbReference type="InterPro" id="IPR029787">
    <property type="entry name" value="Nucleotide_cyclase"/>
</dbReference>
<dbReference type="CDD" id="cd07302">
    <property type="entry name" value="CHD"/>
    <property type="match status" value="1"/>
</dbReference>
<dbReference type="InterPro" id="IPR001054">
    <property type="entry name" value="A/G_cyclase"/>
</dbReference>